<dbReference type="EnsemblPlants" id="EMT08047">
    <property type="protein sequence ID" value="EMT08047"/>
    <property type="gene ID" value="F775_23418"/>
</dbReference>
<dbReference type="AlphaFoldDB" id="M8AU85"/>
<evidence type="ECO:0000313" key="1">
    <source>
        <dbReference type="EnsemblPlants" id="EMT08047"/>
    </source>
</evidence>
<proteinExistence type="predicted"/>
<organism evidence="1">
    <name type="scientific">Aegilops tauschii</name>
    <name type="common">Tausch's goatgrass</name>
    <name type="synonym">Aegilops squarrosa</name>
    <dbReference type="NCBI Taxonomy" id="37682"/>
    <lineage>
        <taxon>Eukaryota</taxon>
        <taxon>Viridiplantae</taxon>
        <taxon>Streptophyta</taxon>
        <taxon>Embryophyta</taxon>
        <taxon>Tracheophyta</taxon>
        <taxon>Spermatophyta</taxon>
        <taxon>Magnoliopsida</taxon>
        <taxon>Liliopsida</taxon>
        <taxon>Poales</taxon>
        <taxon>Poaceae</taxon>
        <taxon>BOP clade</taxon>
        <taxon>Pooideae</taxon>
        <taxon>Triticodae</taxon>
        <taxon>Triticeae</taxon>
        <taxon>Triticinae</taxon>
        <taxon>Aegilops</taxon>
    </lineage>
</organism>
<name>M8AU85_AEGTA</name>
<reference evidence="1" key="1">
    <citation type="submission" date="2015-06" db="UniProtKB">
        <authorList>
            <consortium name="EnsemblPlants"/>
        </authorList>
    </citation>
    <scope>IDENTIFICATION</scope>
</reference>
<protein>
    <submittedName>
        <fullName evidence="1">Uncharacterized protein</fullName>
    </submittedName>
</protein>
<sequence>MQRFIAEELKLDRATMDTFIKEDEEDDFNGLDQDSRDVMPSIATEIDRTLLDLMMRLMSIDLAFLDDGISQQQNDMDIQEKLVDDS</sequence>
<accession>M8AU85</accession>